<dbReference type="InParanoid" id="C1EE12"/>
<organism evidence="2 3">
    <name type="scientific">Micromonas commoda (strain RCC299 / NOUM17 / CCMP2709)</name>
    <name type="common">Picoplanktonic green alga</name>
    <dbReference type="NCBI Taxonomy" id="296587"/>
    <lineage>
        <taxon>Eukaryota</taxon>
        <taxon>Viridiplantae</taxon>
        <taxon>Chlorophyta</taxon>
        <taxon>Mamiellophyceae</taxon>
        <taxon>Mamiellales</taxon>
        <taxon>Mamiellaceae</taxon>
        <taxon>Micromonas</taxon>
    </lineage>
</organism>
<protein>
    <submittedName>
        <fullName evidence="2">Uncharacterized protein</fullName>
    </submittedName>
</protein>
<keyword evidence="3" id="KW-1185">Reference proteome</keyword>
<feature type="region of interest" description="Disordered" evidence="1">
    <location>
        <begin position="109"/>
        <end position="153"/>
    </location>
</feature>
<evidence type="ECO:0000256" key="1">
    <source>
        <dbReference type="SAM" id="MobiDB-lite"/>
    </source>
</evidence>
<gene>
    <name evidence="2" type="ORF">MICPUN_62463</name>
</gene>
<dbReference type="GeneID" id="8247316"/>
<accession>C1EE12</accession>
<dbReference type="RefSeq" id="XP_002504894.1">
    <property type="nucleotide sequence ID" value="XM_002504848.1"/>
</dbReference>
<feature type="compositionally biased region" description="Basic residues" evidence="1">
    <location>
        <begin position="133"/>
        <end position="143"/>
    </location>
</feature>
<proteinExistence type="predicted"/>
<sequence length="153" mass="16540">MWGPTRVELVELVERPRRRPDSDDDDDECPARRLDAVAKHPRDAAADVPGLVARANVTFETVGDLSAVLARSSRVDSSVFAPTPDLSKSFIRSTPSLTSAATTFRRAAVTGDRGSARDFGRGLSTPGFSSRRAPFHPPRRRGAMRAPLNAPST</sequence>
<dbReference type="KEGG" id="mis:MICPUN_62463"/>
<name>C1EE12_MICCC</name>
<evidence type="ECO:0000313" key="3">
    <source>
        <dbReference type="Proteomes" id="UP000002009"/>
    </source>
</evidence>
<dbReference type="AlphaFoldDB" id="C1EE12"/>
<dbReference type="Proteomes" id="UP000002009">
    <property type="component" value="Chromosome 11"/>
</dbReference>
<reference evidence="2 3" key="1">
    <citation type="journal article" date="2009" name="Science">
        <title>Green evolution and dynamic adaptations revealed by genomes of the marine picoeukaryotes Micromonas.</title>
        <authorList>
            <person name="Worden A.Z."/>
            <person name="Lee J.H."/>
            <person name="Mock T."/>
            <person name="Rouze P."/>
            <person name="Simmons M.P."/>
            <person name="Aerts A.L."/>
            <person name="Allen A.E."/>
            <person name="Cuvelier M.L."/>
            <person name="Derelle E."/>
            <person name="Everett M.V."/>
            <person name="Foulon E."/>
            <person name="Grimwood J."/>
            <person name="Gundlach H."/>
            <person name="Henrissat B."/>
            <person name="Napoli C."/>
            <person name="McDonald S.M."/>
            <person name="Parker M.S."/>
            <person name="Rombauts S."/>
            <person name="Salamov A."/>
            <person name="Von Dassow P."/>
            <person name="Badger J.H."/>
            <person name="Coutinho P.M."/>
            <person name="Demir E."/>
            <person name="Dubchak I."/>
            <person name="Gentemann C."/>
            <person name="Eikrem W."/>
            <person name="Gready J.E."/>
            <person name="John U."/>
            <person name="Lanier W."/>
            <person name="Lindquist E.A."/>
            <person name="Lucas S."/>
            <person name="Mayer K.F."/>
            <person name="Moreau H."/>
            <person name="Not F."/>
            <person name="Otillar R."/>
            <person name="Panaud O."/>
            <person name="Pangilinan J."/>
            <person name="Paulsen I."/>
            <person name="Piegu B."/>
            <person name="Poliakov A."/>
            <person name="Robbens S."/>
            <person name="Schmutz J."/>
            <person name="Toulza E."/>
            <person name="Wyss T."/>
            <person name="Zelensky A."/>
            <person name="Zhou K."/>
            <person name="Armbrust E.V."/>
            <person name="Bhattacharya D."/>
            <person name="Goodenough U.W."/>
            <person name="Van de Peer Y."/>
            <person name="Grigoriev I.V."/>
        </authorList>
    </citation>
    <scope>NUCLEOTIDE SEQUENCE [LARGE SCALE GENOMIC DNA]</scope>
    <source>
        <strain evidence="3">RCC299 / NOUM17</strain>
    </source>
</reference>
<evidence type="ECO:0000313" key="2">
    <source>
        <dbReference type="EMBL" id="ACO66152.1"/>
    </source>
</evidence>
<dbReference type="EMBL" id="CP001330">
    <property type="protein sequence ID" value="ACO66152.1"/>
    <property type="molecule type" value="Genomic_DNA"/>
</dbReference>